<proteinExistence type="predicted"/>
<gene>
    <name evidence="5" type="ORF">GCM10011385_12440</name>
</gene>
<dbReference type="AlphaFoldDB" id="A0A916W1M4"/>
<dbReference type="InterPro" id="IPR000524">
    <property type="entry name" value="Tscrpt_reg_HTH_GntR"/>
</dbReference>
<dbReference type="SMART" id="SM00895">
    <property type="entry name" value="FCD"/>
    <property type="match status" value="1"/>
</dbReference>
<evidence type="ECO:0000256" key="2">
    <source>
        <dbReference type="ARBA" id="ARBA00023125"/>
    </source>
</evidence>
<evidence type="ECO:0000313" key="5">
    <source>
        <dbReference type="EMBL" id="GGA60285.1"/>
    </source>
</evidence>
<dbReference type="InterPro" id="IPR036388">
    <property type="entry name" value="WH-like_DNA-bd_sf"/>
</dbReference>
<dbReference type="InterPro" id="IPR036390">
    <property type="entry name" value="WH_DNA-bd_sf"/>
</dbReference>
<dbReference type="EMBL" id="BMIF01000003">
    <property type="protein sequence ID" value="GGA60285.1"/>
    <property type="molecule type" value="Genomic_DNA"/>
</dbReference>
<reference evidence="5" key="2">
    <citation type="submission" date="2020-09" db="EMBL/GenBank/DDBJ databases">
        <authorList>
            <person name="Sun Q."/>
            <person name="Zhou Y."/>
        </authorList>
    </citation>
    <scope>NUCLEOTIDE SEQUENCE</scope>
    <source>
        <strain evidence="5">CGMCC 1.15320</strain>
    </source>
</reference>
<dbReference type="Pfam" id="PF07729">
    <property type="entry name" value="FCD"/>
    <property type="match status" value="1"/>
</dbReference>
<dbReference type="GO" id="GO:0003700">
    <property type="term" value="F:DNA-binding transcription factor activity"/>
    <property type="evidence" value="ECO:0007669"/>
    <property type="project" value="InterPro"/>
</dbReference>
<name>A0A916W1M4_9HYPH</name>
<dbReference type="SUPFAM" id="SSF46785">
    <property type="entry name" value="Winged helix' DNA-binding domain"/>
    <property type="match status" value="1"/>
</dbReference>
<reference evidence="5" key="1">
    <citation type="journal article" date="2014" name="Int. J. Syst. Evol. Microbiol.">
        <title>Complete genome sequence of Corynebacterium casei LMG S-19264T (=DSM 44701T), isolated from a smear-ripened cheese.</title>
        <authorList>
            <consortium name="US DOE Joint Genome Institute (JGI-PGF)"/>
            <person name="Walter F."/>
            <person name="Albersmeier A."/>
            <person name="Kalinowski J."/>
            <person name="Ruckert C."/>
        </authorList>
    </citation>
    <scope>NUCLEOTIDE SEQUENCE</scope>
    <source>
        <strain evidence="5">CGMCC 1.15320</strain>
    </source>
</reference>
<dbReference type="PANTHER" id="PTHR43537">
    <property type="entry name" value="TRANSCRIPTIONAL REGULATOR, GNTR FAMILY"/>
    <property type="match status" value="1"/>
</dbReference>
<accession>A0A916W1M4</accession>
<dbReference type="InterPro" id="IPR011711">
    <property type="entry name" value="GntR_C"/>
</dbReference>
<evidence type="ECO:0000313" key="6">
    <source>
        <dbReference type="Proteomes" id="UP000636264"/>
    </source>
</evidence>
<evidence type="ECO:0000256" key="1">
    <source>
        <dbReference type="ARBA" id="ARBA00023015"/>
    </source>
</evidence>
<dbReference type="SUPFAM" id="SSF48008">
    <property type="entry name" value="GntR ligand-binding domain-like"/>
    <property type="match status" value="1"/>
</dbReference>
<dbReference type="Proteomes" id="UP000636264">
    <property type="component" value="Unassembled WGS sequence"/>
</dbReference>
<keyword evidence="3" id="KW-0804">Transcription</keyword>
<keyword evidence="6" id="KW-1185">Reference proteome</keyword>
<dbReference type="RefSeq" id="WP_188720104.1">
    <property type="nucleotide sequence ID" value="NZ_BMIF01000003.1"/>
</dbReference>
<dbReference type="PANTHER" id="PTHR43537:SF5">
    <property type="entry name" value="UXU OPERON TRANSCRIPTIONAL REGULATOR"/>
    <property type="match status" value="1"/>
</dbReference>
<feature type="domain" description="HTH gntR-type" evidence="4">
    <location>
        <begin position="18"/>
        <end position="85"/>
    </location>
</feature>
<dbReference type="Pfam" id="PF00392">
    <property type="entry name" value="GntR"/>
    <property type="match status" value="1"/>
</dbReference>
<sequence>MYHNASISGFLNDPLRPERVAEKAYQALEQLVVTLQLPPGSVTTEGVLIERLDLGRTPVREAIQRLAWEGLMEVRPRAGIAIAALNTTDWLKVIEARQYLEITLAKAAARLVTPETASRFHEAALNMQRSVVANDVLAYLAADKELDAAVASAADNSFASRVVAPLQTHSRRFWFRYQAERNLAYAAEQHVRIISAILNGDEKAAAKETDALMRMLKKQAEAAFRHTG</sequence>
<evidence type="ECO:0000259" key="4">
    <source>
        <dbReference type="PROSITE" id="PS50949"/>
    </source>
</evidence>
<dbReference type="InterPro" id="IPR008920">
    <property type="entry name" value="TF_FadR/GntR_C"/>
</dbReference>
<keyword evidence="2" id="KW-0238">DNA-binding</keyword>
<dbReference type="SMART" id="SM00345">
    <property type="entry name" value="HTH_GNTR"/>
    <property type="match status" value="1"/>
</dbReference>
<evidence type="ECO:0000256" key="3">
    <source>
        <dbReference type="ARBA" id="ARBA00023163"/>
    </source>
</evidence>
<organism evidence="5 6">
    <name type="scientific">Nitratireductor aestuarii</name>
    <dbReference type="NCBI Taxonomy" id="1735103"/>
    <lineage>
        <taxon>Bacteria</taxon>
        <taxon>Pseudomonadati</taxon>
        <taxon>Pseudomonadota</taxon>
        <taxon>Alphaproteobacteria</taxon>
        <taxon>Hyphomicrobiales</taxon>
        <taxon>Phyllobacteriaceae</taxon>
        <taxon>Nitratireductor</taxon>
    </lineage>
</organism>
<comment type="caution">
    <text evidence="5">The sequence shown here is derived from an EMBL/GenBank/DDBJ whole genome shotgun (WGS) entry which is preliminary data.</text>
</comment>
<dbReference type="Gene3D" id="1.20.120.530">
    <property type="entry name" value="GntR ligand-binding domain-like"/>
    <property type="match status" value="1"/>
</dbReference>
<dbReference type="GO" id="GO:0003677">
    <property type="term" value="F:DNA binding"/>
    <property type="evidence" value="ECO:0007669"/>
    <property type="project" value="UniProtKB-KW"/>
</dbReference>
<keyword evidence="1" id="KW-0805">Transcription regulation</keyword>
<dbReference type="Gene3D" id="1.10.10.10">
    <property type="entry name" value="Winged helix-like DNA-binding domain superfamily/Winged helix DNA-binding domain"/>
    <property type="match status" value="1"/>
</dbReference>
<protein>
    <submittedName>
        <fullName evidence="5">GntR family transcriptional regulator</fullName>
    </submittedName>
</protein>
<dbReference type="PROSITE" id="PS50949">
    <property type="entry name" value="HTH_GNTR"/>
    <property type="match status" value="1"/>
</dbReference>